<dbReference type="GO" id="GO:0005737">
    <property type="term" value="C:cytoplasm"/>
    <property type="evidence" value="ECO:0007669"/>
    <property type="project" value="TreeGrafter"/>
</dbReference>
<dbReference type="GO" id="GO:0003676">
    <property type="term" value="F:nucleic acid binding"/>
    <property type="evidence" value="ECO:0007669"/>
    <property type="project" value="InterPro"/>
</dbReference>
<dbReference type="FunFam" id="3.30.420.10:FF:000100">
    <property type="entry name" value="3'-5' exonuclease/helicase (Wrn), putative"/>
    <property type="match status" value="1"/>
</dbReference>
<reference evidence="6" key="1">
    <citation type="submission" date="2019-04" db="EMBL/GenBank/DDBJ databases">
        <title>Friends and foes A comparative genomics studyof 23 Aspergillus species from section Flavi.</title>
        <authorList>
            <consortium name="DOE Joint Genome Institute"/>
            <person name="Kjaerbolling I."/>
            <person name="Vesth T."/>
            <person name="Frisvad J.C."/>
            <person name="Nybo J.L."/>
            <person name="Theobald S."/>
            <person name="Kildgaard S."/>
            <person name="Isbrandt T."/>
            <person name="Kuo A."/>
            <person name="Sato A."/>
            <person name="Lyhne E.K."/>
            <person name="Kogle M.E."/>
            <person name="Wiebenga A."/>
            <person name="Kun R.S."/>
            <person name="Lubbers R.J."/>
            <person name="Makela M.R."/>
            <person name="Barry K."/>
            <person name="Chovatia M."/>
            <person name="Clum A."/>
            <person name="Daum C."/>
            <person name="Haridas S."/>
            <person name="He G."/>
            <person name="LaButti K."/>
            <person name="Lipzen A."/>
            <person name="Mondo S."/>
            <person name="Riley R."/>
            <person name="Salamov A."/>
            <person name="Simmons B.A."/>
            <person name="Magnuson J.K."/>
            <person name="Henrissat B."/>
            <person name="Mortensen U.H."/>
            <person name="Larsen T.O."/>
            <person name="Devries R.P."/>
            <person name="Grigoriev I.V."/>
            <person name="Machida M."/>
            <person name="Baker S.E."/>
            <person name="Andersen M.R."/>
        </authorList>
    </citation>
    <scope>NUCLEOTIDE SEQUENCE [LARGE SCALE GENOMIC DNA]</scope>
    <source>
        <strain evidence="6">CBS 553.77</strain>
    </source>
</reference>
<proteinExistence type="predicted"/>
<sequence length="439" mass="48738">MFRATLAHITKVCRSGFQSQLKNIRINEVADANKLQSKNVSRVISTKGSAQSEKLKGLKRPKPTTIFCNNGRYPNRCTCSSICANIPGTTSRFSTCQSICHRMVGASEGWKISSINTDIRRPCVSSSTARLRTECISDTDNIQHVVQPKSSVTVEDSQLQQLGQGPAPTSAPISEAAKFWSHRMYKAPDGKDLMVHYCRTLESAETVAKLFLDDTLLGLDMEWKANASALDSIQNNVSLIQLANAKRIALFHIAMFKPAKGVEDLVPPTLKAILENPDITKTGVSIKADCTRLRKYLGINARAIFELSHLYKLIMYCQSNPELINKKLVNLSTQVEEHFGLPLAKDVEVRCSDWTIPLNYSQVQYAASDPYACIRLFNVMNKKRKALNPMPPLPAHAELNLPIRIVHETPVNTQPEDVEVIKPTENPEAKEGSQPNPLS</sequence>
<dbReference type="Proteomes" id="UP000327118">
    <property type="component" value="Unassembled WGS sequence"/>
</dbReference>
<keyword evidence="1" id="KW-0540">Nuclease</keyword>
<feature type="compositionally biased region" description="Basic and acidic residues" evidence="3">
    <location>
        <begin position="419"/>
        <end position="431"/>
    </location>
</feature>
<dbReference type="InterPro" id="IPR051132">
    <property type="entry name" value="3-5_Exonuclease_domain"/>
</dbReference>
<dbReference type="SMART" id="SM00474">
    <property type="entry name" value="35EXOc"/>
    <property type="match status" value="1"/>
</dbReference>
<dbReference type="Gene3D" id="3.30.420.10">
    <property type="entry name" value="Ribonuclease H-like superfamily/Ribonuclease H"/>
    <property type="match status" value="1"/>
</dbReference>
<dbReference type="InterPro" id="IPR002562">
    <property type="entry name" value="3'-5'_exonuclease_dom"/>
</dbReference>
<evidence type="ECO:0000313" key="6">
    <source>
        <dbReference type="Proteomes" id="UP000327118"/>
    </source>
</evidence>
<dbReference type="InterPro" id="IPR036397">
    <property type="entry name" value="RNaseH_sf"/>
</dbReference>
<feature type="domain" description="3'-5' exonuclease" evidence="4">
    <location>
        <begin position="195"/>
        <end position="385"/>
    </location>
</feature>
<dbReference type="PANTHER" id="PTHR13620:SF104">
    <property type="entry name" value="EXONUCLEASE 3'-5' DOMAIN-CONTAINING PROTEIN 2"/>
    <property type="match status" value="1"/>
</dbReference>
<evidence type="ECO:0000313" key="5">
    <source>
        <dbReference type="EMBL" id="KAE8348639.1"/>
    </source>
</evidence>
<dbReference type="InterPro" id="IPR012337">
    <property type="entry name" value="RNaseH-like_sf"/>
</dbReference>
<accession>A0A5N6YW69</accession>
<evidence type="ECO:0000256" key="2">
    <source>
        <dbReference type="ARBA" id="ARBA00022801"/>
    </source>
</evidence>
<dbReference type="PANTHER" id="PTHR13620">
    <property type="entry name" value="3-5 EXONUCLEASE"/>
    <property type="match status" value="1"/>
</dbReference>
<dbReference type="OrthoDB" id="1920326at2759"/>
<dbReference type="GO" id="GO:0006139">
    <property type="term" value="P:nucleobase-containing compound metabolic process"/>
    <property type="evidence" value="ECO:0007669"/>
    <property type="project" value="InterPro"/>
</dbReference>
<evidence type="ECO:0000256" key="3">
    <source>
        <dbReference type="SAM" id="MobiDB-lite"/>
    </source>
</evidence>
<evidence type="ECO:0000259" key="4">
    <source>
        <dbReference type="SMART" id="SM00474"/>
    </source>
</evidence>
<evidence type="ECO:0000256" key="1">
    <source>
        <dbReference type="ARBA" id="ARBA00022722"/>
    </source>
</evidence>
<dbReference type="GO" id="GO:0005634">
    <property type="term" value="C:nucleus"/>
    <property type="evidence" value="ECO:0007669"/>
    <property type="project" value="TreeGrafter"/>
</dbReference>
<organism evidence="5 6">
    <name type="scientific">Aspergillus coremiiformis</name>
    <dbReference type="NCBI Taxonomy" id="138285"/>
    <lineage>
        <taxon>Eukaryota</taxon>
        <taxon>Fungi</taxon>
        <taxon>Dikarya</taxon>
        <taxon>Ascomycota</taxon>
        <taxon>Pezizomycotina</taxon>
        <taxon>Eurotiomycetes</taxon>
        <taxon>Eurotiomycetidae</taxon>
        <taxon>Eurotiales</taxon>
        <taxon>Aspergillaceae</taxon>
        <taxon>Aspergillus</taxon>
        <taxon>Aspergillus subgen. Circumdati</taxon>
    </lineage>
</organism>
<dbReference type="EMBL" id="ML739430">
    <property type="protein sequence ID" value="KAE8348639.1"/>
    <property type="molecule type" value="Genomic_DNA"/>
</dbReference>
<keyword evidence="2" id="KW-0378">Hydrolase</keyword>
<feature type="region of interest" description="Disordered" evidence="3">
    <location>
        <begin position="412"/>
        <end position="439"/>
    </location>
</feature>
<dbReference type="SUPFAM" id="SSF53098">
    <property type="entry name" value="Ribonuclease H-like"/>
    <property type="match status" value="1"/>
</dbReference>
<protein>
    <submittedName>
        <fullName evidence="5">Ribonuclease H-like domain-containing protein</fullName>
    </submittedName>
</protein>
<name>A0A5N6YW69_9EURO</name>
<gene>
    <name evidence="5" type="ORF">BDV28DRAFT_152630</name>
</gene>
<keyword evidence="6" id="KW-1185">Reference proteome</keyword>
<dbReference type="Pfam" id="PF01612">
    <property type="entry name" value="DNA_pol_A_exo1"/>
    <property type="match status" value="1"/>
</dbReference>
<dbReference type="AlphaFoldDB" id="A0A5N6YW69"/>
<dbReference type="CDD" id="cd06141">
    <property type="entry name" value="WRN_exo"/>
    <property type="match status" value="1"/>
</dbReference>
<dbReference type="GO" id="GO:0008408">
    <property type="term" value="F:3'-5' exonuclease activity"/>
    <property type="evidence" value="ECO:0007669"/>
    <property type="project" value="InterPro"/>
</dbReference>